<evidence type="ECO:0000256" key="10">
    <source>
        <dbReference type="ARBA" id="ARBA00023136"/>
    </source>
</evidence>
<dbReference type="InterPro" id="IPR005467">
    <property type="entry name" value="His_kinase_dom"/>
</dbReference>
<evidence type="ECO:0000256" key="4">
    <source>
        <dbReference type="ARBA" id="ARBA00022553"/>
    </source>
</evidence>
<keyword evidence="9" id="KW-0902">Two-component regulatory system</keyword>
<accession>A0A1I1UYD4</accession>
<comment type="subcellular location">
    <subcellularLocation>
        <location evidence="2">Cell membrane</location>
    </subcellularLocation>
</comment>
<dbReference type="Pfam" id="PF00672">
    <property type="entry name" value="HAMP"/>
    <property type="match status" value="1"/>
</dbReference>
<feature type="transmembrane region" description="Helical" evidence="12">
    <location>
        <begin position="193"/>
        <end position="216"/>
    </location>
</feature>
<dbReference type="SMART" id="SM00387">
    <property type="entry name" value="HATPase_c"/>
    <property type="match status" value="1"/>
</dbReference>
<dbReference type="PRINTS" id="PR00344">
    <property type="entry name" value="BCTRLSENSOR"/>
</dbReference>
<evidence type="ECO:0000256" key="12">
    <source>
        <dbReference type="SAM" id="Phobius"/>
    </source>
</evidence>
<evidence type="ECO:0000256" key="5">
    <source>
        <dbReference type="ARBA" id="ARBA00022679"/>
    </source>
</evidence>
<dbReference type="FunFam" id="1.10.287.130:FF:000001">
    <property type="entry name" value="Two-component sensor histidine kinase"/>
    <property type="match status" value="1"/>
</dbReference>
<evidence type="ECO:0000256" key="1">
    <source>
        <dbReference type="ARBA" id="ARBA00000085"/>
    </source>
</evidence>
<keyword evidence="8 12" id="KW-1133">Transmembrane helix</keyword>
<reference evidence="15 16" key="1">
    <citation type="submission" date="2016-10" db="EMBL/GenBank/DDBJ databases">
        <authorList>
            <person name="de Groot N.N."/>
        </authorList>
    </citation>
    <scope>NUCLEOTIDE SEQUENCE [LARGE SCALE GENOMIC DNA]</scope>
    <source>
        <strain evidence="15 16">CGMCC 4.5739</strain>
    </source>
</reference>
<dbReference type="PANTHER" id="PTHR45436:SF5">
    <property type="entry name" value="SENSOR HISTIDINE KINASE TRCS"/>
    <property type="match status" value="1"/>
</dbReference>
<evidence type="ECO:0000259" key="13">
    <source>
        <dbReference type="PROSITE" id="PS50109"/>
    </source>
</evidence>
<sequence length="553" mass="58118">MTAGPPHPSRPRRPRLRRLRSWRPRPWRRWTLRARLVAVTVALSALAVTVAGGAGVVLLRGYLTDRVDEELAAESSAAGRFVFLMELQQLLLPEGEPTLLEQLLADRYGERSRIHLHPADGGEPLVFPSGMAGSGPDLPDRAVLAERSGKPFTAPDIGSGGHSWRVHSTALVSGQILVTAVSLDQVESTVNRLAVIAAGVAAAVLLVLAALAAVLVRLGLRPLTRMAATSGEIAAGDFTRRVADADPHTEPGRLGRAMNAVLARVEWEFAARRASEERLRQFLADASHELRTPLTSIRGFAELARRGGDPGAALARIEAEAARMGVLVEDLLVLARLDRQRPVEHRPVELRELAADLIRDAHGRHPDRTLRLTGLDGGGAGRPAARPDPVTVLGDPLRLRQVVGNLLANALTHTPADAGITLRVGCADAAAASAAGRPLAAVGELAAPPDAAAARTATPVAVLEVADTGPGIPPKDARHVFERFYRAGPARDGGTGLGLAIAAALTEAHRGRIELRPGDGGGAVFRLLLPLPAPPAPPAPGGDTAACSQLVPR</sequence>
<dbReference type="InterPro" id="IPR036890">
    <property type="entry name" value="HATPase_C_sf"/>
</dbReference>
<dbReference type="InterPro" id="IPR050428">
    <property type="entry name" value="TCS_sensor_his_kinase"/>
</dbReference>
<dbReference type="PROSITE" id="PS50109">
    <property type="entry name" value="HIS_KIN"/>
    <property type="match status" value="1"/>
</dbReference>
<evidence type="ECO:0000256" key="2">
    <source>
        <dbReference type="ARBA" id="ARBA00004236"/>
    </source>
</evidence>
<comment type="catalytic activity">
    <reaction evidence="1">
        <text>ATP + protein L-histidine = ADP + protein N-phospho-L-histidine.</text>
        <dbReference type="EC" id="2.7.13.3"/>
    </reaction>
</comment>
<dbReference type="OrthoDB" id="9786919at2"/>
<dbReference type="CDD" id="cd00075">
    <property type="entry name" value="HATPase"/>
    <property type="match status" value="1"/>
</dbReference>
<evidence type="ECO:0000313" key="16">
    <source>
        <dbReference type="Proteomes" id="UP000199207"/>
    </source>
</evidence>
<keyword evidence="5" id="KW-0808">Transferase</keyword>
<evidence type="ECO:0000313" key="15">
    <source>
        <dbReference type="EMBL" id="SFD75796.1"/>
    </source>
</evidence>
<evidence type="ECO:0000256" key="6">
    <source>
        <dbReference type="ARBA" id="ARBA00022692"/>
    </source>
</evidence>
<dbReference type="GO" id="GO:0005886">
    <property type="term" value="C:plasma membrane"/>
    <property type="evidence" value="ECO:0007669"/>
    <property type="project" value="UniProtKB-SubCell"/>
</dbReference>
<keyword evidence="7 15" id="KW-0418">Kinase</keyword>
<dbReference type="Gene3D" id="1.10.287.130">
    <property type="match status" value="1"/>
</dbReference>
<dbReference type="SUPFAM" id="SSF47384">
    <property type="entry name" value="Homodimeric domain of signal transducing histidine kinase"/>
    <property type="match status" value="1"/>
</dbReference>
<dbReference type="InterPro" id="IPR003660">
    <property type="entry name" value="HAMP_dom"/>
</dbReference>
<keyword evidence="10 12" id="KW-0472">Membrane</keyword>
<keyword evidence="6 12" id="KW-0812">Transmembrane</keyword>
<dbReference type="PANTHER" id="PTHR45436">
    <property type="entry name" value="SENSOR HISTIDINE KINASE YKOH"/>
    <property type="match status" value="1"/>
</dbReference>
<name>A0A1I1UYD4_9ACTN</name>
<evidence type="ECO:0000259" key="14">
    <source>
        <dbReference type="PROSITE" id="PS50885"/>
    </source>
</evidence>
<dbReference type="SUPFAM" id="SSF55874">
    <property type="entry name" value="ATPase domain of HSP90 chaperone/DNA topoisomerase II/histidine kinase"/>
    <property type="match status" value="1"/>
</dbReference>
<dbReference type="RefSeq" id="WP_093841652.1">
    <property type="nucleotide sequence ID" value="NZ_FOLM01000028.1"/>
</dbReference>
<dbReference type="Gene3D" id="3.30.565.10">
    <property type="entry name" value="Histidine kinase-like ATPase, C-terminal domain"/>
    <property type="match status" value="1"/>
</dbReference>
<dbReference type="Pfam" id="PF00512">
    <property type="entry name" value="HisKA"/>
    <property type="match status" value="1"/>
</dbReference>
<dbReference type="STRING" id="910347.SAMN05421773_12812"/>
<dbReference type="SMART" id="SM00388">
    <property type="entry name" value="HisKA"/>
    <property type="match status" value="1"/>
</dbReference>
<dbReference type="PROSITE" id="PS50885">
    <property type="entry name" value="HAMP"/>
    <property type="match status" value="1"/>
</dbReference>
<dbReference type="CDD" id="cd06225">
    <property type="entry name" value="HAMP"/>
    <property type="match status" value="1"/>
</dbReference>
<evidence type="ECO:0000256" key="11">
    <source>
        <dbReference type="SAM" id="MobiDB-lite"/>
    </source>
</evidence>
<dbReference type="Gene3D" id="6.10.340.10">
    <property type="match status" value="1"/>
</dbReference>
<dbReference type="EC" id="2.7.13.3" evidence="3"/>
<protein>
    <recommendedName>
        <fullName evidence="3">histidine kinase</fullName>
        <ecNumber evidence="3">2.7.13.3</ecNumber>
    </recommendedName>
</protein>
<dbReference type="EMBL" id="FOLM01000028">
    <property type="protein sequence ID" value="SFD75796.1"/>
    <property type="molecule type" value="Genomic_DNA"/>
</dbReference>
<proteinExistence type="predicted"/>
<feature type="domain" description="Histidine kinase" evidence="13">
    <location>
        <begin position="285"/>
        <end position="533"/>
    </location>
</feature>
<dbReference type="InterPro" id="IPR004358">
    <property type="entry name" value="Sig_transdc_His_kin-like_C"/>
</dbReference>
<dbReference type="Pfam" id="PF02518">
    <property type="entry name" value="HATPase_c"/>
    <property type="match status" value="1"/>
</dbReference>
<feature type="region of interest" description="Disordered" evidence="11">
    <location>
        <begin position="368"/>
        <end position="389"/>
    </location>
</feature>
<evidence type="ECO:0000256" key="7">
    <source>
        <dbReference type="ARBA" id="ARBA00022777"/>
    </source>
</evidence>
<keyword evidence="4" id="KW-0597">Phosphoprotein</keyword>
<evidence type="ECO:0000256" key="9">
    <source>
        <dbReference type="ARBA" id="ARBA00023012"/>
    </source>
</evidence>
<dbReference type="SUPFAM" id="SSF158472">
    <property type="entry name" value="HAMP domain-like"/>
    <property type="match status" value="1"/>
</dbReference>
<evidence type="ECO:0000256" key="3">
    <source>
        <dbReference type="ARBA" id="ARBA00012438"/>
    </source>
</evidence>
<gene>
    <name evidence="15" type="ORF">SAMN05421773_12812</name>
</gene>
<organism evidence="15 16">
    <name type="scientific">Streptomyces aidingensis</name>
    <dbReference type="NCBI Taxonomy" id="910347"/>
    <lineage>
        <taxon>Bacteria</taxon>
        <taxon>Bacillati</taxon>
        <taxon>Actinomycetota</taxon>
        <taxon>Actinomycetes</taxon>
        <taxon>Kitasatosporales</taxon>
        <taxon>Streptomycetaceae</taxon>
        <taxon>Streptomyces</taxon>
    </lineage>
</organism>
<dbReference type="CDD" id="cd00082">
    <property type="entry name" value="HisKA"/>
    <property type="match status" value="1"/>
</dbReference>
<dbReference type="InterPro" id="IPR003594">
    <property type="entry name" value="HATPase_dom"/>
</dbReference>
<feature type="domain" description="HAMP" evidence="14">
    <location>
        <begin position="217"/>
        <end position="270"/>
    </location>
</feature>
<evidence type="ECO:0000256" key="8">
    <source>
        <dbReference type="ARBA" id="ARBA00022989"/>
    </source>
</evidence>
<dbReference type="InterPro" id="IPR036097">
    <property type="entry name" value="HisK_dim/P_sf"/>
</dbReference>
<keyword evidence="16" id="KW-1185">Reference proteome</keyword>
<dbReference type="GO" id="GO:0000155">
    <property type="term" value="F:phosphorelay sensor kinase activity"/>
    <property type="evidence" value="ECO:0007669"/>
    <property type="project" value="InterPro"/>
</dbReference>
<dbReference type="AlphaFoldDB" id="A0A1I1UYD4"/>
<dbReference type="Proteomes" id="UP000199207">
    <property type="component" value="Unassembled WGS sequence"/>
</dbReference>
<dbReference type="InterPro" id="IPR003661">
    <property type="entry name" value="HisK_dim/P_dom"/>
</dbReference>
<dbReference type="SMART" id="SM00304">
    <property type="entry name" value="HAMP"/>
    <property type="match status" value="1"/>
</dbReference>